<comment type="caution">
    <text evidence="1">The sequence shown here is derived from an EMBL/GenBank/DDBJ whole genome shotgun (WGS) entry which is preliminary data.</text>
</comment>
<accession>A0ABQ6CN78</accession>
<evidence type="ECO:0000313" key="2">
    <source>
        <dbReference type="Proteomes" id="UP001156882"/>
    </source>
</evidence>
<dbReference type="EMBL" id="BSPC01000027">
    <property type="protein sequence ID" value="GLS20174.1"/>
    <property type="molecule type" value="Genomic_DNA"/>
</dbReference>
<evidence type="ECO:0000313" key="1">
    <source>
        <dbReference type="EMBL" id="GLS20174.1"/>
    </source>
</evidence>
<gene>
    <name evidence="1" type="ORF">GCM10007874_31910</name>
</gene>
<proteinExistence type="predicted"/>
<dbReference type="Gene3D" id="1.10.101.10">
    <property type="entry name" value="PGBD-like superfamily/PGBD"/>
    <property type="match status" value="1"/>
</dbReference>
<dbReference type="InterPro" id="IPR036366">
    <property type="entry name" value="PGBDSf"/>
</dbReference>
<keyword evidence="2" id="KW-1185">Reference proteome</keyword>
<organism evidence="1 2">
    <name type="scientific">Labrys miyagiensis</name>
    <dbReference type="NCBI Taxonomy" id="346912"/>
    <lineage>
        <taxon>Bacteria</taxon>
        <taxon>Pseudomonadati</taxon>
        <taxon>Pseudomonadota</taxon>
        <taxon>Alphaproteobacteria</taxon>
        <taxon>Hyphomicrobiales</taxon>
        <taxon>Xanthobacteraceae</taxon>
        <taxon>Labrys</taxon>
    </lineage>
</organism>
<reference evidence="2" key="1">
    <citation type="journal article" date="2019" name="Int. J. Syst. Evol. Microbiol.">
        <title>The Global Catalogue of Microorganisms (GCM) 10K type strain sequencing project: providing services to taxonomists for standard genome sequencing and annotation.</title>
        <authorList>
            <consortium name="The Broad Institute Genomics Platform"/>
            <consortium name="The Broad Institute Genome Sequencing Center for Infectious Disease"/>
            <person name="Wu L."/>
            <person name="Ma J."/>
        </authorList>
    </citation>
    <scope>NUCLEOTIDE SEQUENCE [LARGE SCALE GENOMIC DNA]</scope>
    <source>
        <strain evidence="2">NBRC 101365</strain>
    </source>
</reference>
<dbReference type="RefSeq" id="WP_284313273.1">
    <property type="nucleotide sequence ID" value="NZ_BSPC01000027.1"/>
</dbReference>
<sequence>MALRAYIFQGDMALEAAAVANPSHILEGHAGEHVGKIQEALIMLDGAVIADAERLTKFYGPTTSKAVLNYKTKRGIINRSYQNAADAIVGIMTMKALDDELFQFQQSADFSDNGCKICGLHGSHRNVLAVNVLKRISAQA</sequence>
<protein>
    <submittedName>
        <fullName evidence="1">Uncharacterized protein</fullName>
    </submittedName>
</protein>
<dbReference type="Proteomes" id="UP001156882">
    <property type="component" value="Unassembled WGS sequence"/>
</dbReference>
<name>A0ABQ6CN78_9HYPH</name>